<accession>A0A1N7Q935</accession>
<dbReference type="InterPro" id="IPR043129">
    <property type="entry name" value="ATPase_NBD"/>
</dbReference>
<keyword evidence="4" id="KW-1185">Reference proteome</keyword>
<dbReference type="PANTHER" id="PTHR30005">
    <property type="entry name" value="EXOPOLYPHOSPHATASE"/>
    <property type="match status" value="1"/>
</dbReference>
<feature type="domain" description="Ppx/GppA phosphatase N-terminal" evidence="2">
    <location>
        <begin position="93"/>
        <end position="387"/>
    </location>
</feature>
<name>A0A1N7Q935_9PROT</name>
<dbReference type="Proteomes" id="UP000185678">
    <property type="component" value="Unassembled WGS sequence"/>
</dbReference>
<feature type="region of interest" description="Disordered" evidence="1">
    <location>
        <begin position="1"/>
        <end position="32"/>
    </location>
</feature>
<gene>
    <name evidence="3" type="ORF">SAMN05421779_11215</name>
</gene>
<evidence type="ECO:0000256" key="1">
    <source>
        <dbReference type="SAM" id="MobiDB-lite"/>
    </source>
</evidence>
<proteinExistence type="predicted"/>
<dbReference type="InterPro" id="IPR003695">
    <property type="entry name" value="Ppx_GppA_N"/>
</dbReference>
<feature type="region of interest" description="Disordered" evidence="1">
    <location>
        <begin position="398"/>
        <end position="419"/>
    </location>
</feature>
<dbReference type="RefSeq" id="WP_245821549.1">
    <property type="nucleotide sequence ID" value="NZ_FTOA01000012.1"/>
</dbReference>
<evidence type="ECO:0000259" key="2">
    <source>
        <dbReference type="Pfam" id="PF02541"/>
    </source>
</evidence>
<dbReference type="Pfam" id="PF02541">
    <property type="entry name" value="Ppx-GppA"/>
    <property type="match status" value="1"/>
</dbReference>
<dbReference type="Gene3D" id="3.30.420.40">
    <property type="match status" value="1"/>
</dbReference>
<dbReference type="GO" id="GO:0016462">
    <property type="term" value="F:pyrophosphatase activity"/>
    <property type="evidence" value="ECO:0007669"/>
    <property type="project" value="TreeGrafter"/>
</dbReference>
<dbReference type="AlphaFoldDB" id="A0A1N7Q935"/>
<dbReference type="InterPro" id="IPR050273">
    <property type="entry name" value="GppA/Ppx_hydrolase"/>
</dbReference>
<dbReference type="PANTHER" id="PTHR30005:SF0">
    <property type="entry name" value="RETROGRADE REGULATION PROTEIN 2"/>
    <property type="match status" value="1"/>
</dbReference>
<reference evidence="3 4" key="1">
    <citation type="submission" date="2017-01" db="EMBL/GenBank/DDBJ databases">
        <authorList>
            <person name="Mah S.A."/>
            <person name="Swanson W.J."/>
            <person name="Moy G.W."/>
            <person name="Vacquier V.D."/>
        </authorList>
    </citation>
    <scope>NUCLEOTIDE SEQUENCE [LARGE SCALE GENOMIC DNA]</scope>
    <source>
        <strain evidence="3 4">DSM 11589</strain>
    </source>
</reference>
<dbReference type="CDD" id="cd24054">
    <property type="entry name" value="ASKHA_NBD_AaPPX-GppA_MtPPX2-like"/>
    <property type="match status" value="1"/>
</dbReference>
<dbReference type="STRING" id="80876.SAMN05421779_11215"/>
<organism evidence="3 4">
    <name type="scientific">Insolitispirillum peregrinum</name>
    <dbReference type="NCBI Taxonomy" id="80876"/>
    <lineage>
        <taxon>Bacteria</taxon>
        <taxon>Pseudomonadati</taxon>
        <taxon>Pseudomonadota</taxon>
        <taxon>Alphaproteobacteria</taxon>
        <taxon>Rhodospirillales</taxon>
        <taxon>Novispirillaceae</taxon>
        <taxon>Insolitispirillum</taxon>
    </lineage>
</organism>
<dbReference type="SUPFAM" id="SSF53067">
    <property type="entry name" value="Actin-like ATPase domain"/>
    <property type="match status" value="2"/>
</dbReference>
<evidence type="ECO:0000313" key="3">
    <source>
        <dbReference type="EMBL" id="SIT19259.1"/>
    </source>
</evidence>
<dbReference type="EMBL" id="FTOA01000012">
    <property type="protein sequence ID" value="SIT19259.1"/>
    <property type="molecule type" value="Genomic_DNA"/>
</dbReference>
<feature type="compositionally biased region" description="Low complexity" evidence="1">
    <location>
        <begin position="20"/>
        <end position="32"/>
    </location>
</feature>
<protein>
    <submittedName>
        <fullName evidence="3">Ppx/GppA phosphatase</fullName>
    </submittedName>
</protein>
<sequence length="419" mass="44713">MATRWWHGRRKGSSRRRGASADAAASAGGSADGDACSGLALSGLALSGPALSAAVVPPVATGDPDAGHEAGEVYAAIDLGTNNCRMLIARPEAEGTFRVIDSFSRITRLGEGLSSSGELSQAAQDRTIDALYRCAEKMERRGVTASRKVATEACRRASNGREFLERVYRETGMRLECISAHEEARLALAGCASLLSRQQPYALVFDIGGGSTELLWVKLTDSPFPCVEGFTTLPLGVMTVAEDCGGGDLSLRTYRTVVDHVQTLLQPFELRHHISDHIGQQAGAVQAQMLGTSGTVTTLAGLHLGLSRYDRSLVDGISMGFDDITLLSRGLAAMSHRQRAESPCIGPQRADLVLAGCAILEAICTLWPMGQLTVADRGLREGMLMDLIGLPSARQALTQNHSRAHRDHRDHVSNRKAVV</sequence>
<dbReference type="Gene3D" id="3.30.420.150">
    <property type="entry name" value="Exopolyphosphatase. Domain 2"/>
    <property type="match status" value="1"/>
</dbReference>
<evidence type="ECO:0000313" key="4">
    <source>
        <dbReference type="Proteomes" id="UP000185678"/>
    </source>
</evidence>
<feature type="compositionally biased region" description="Basic residues" evidence="1">
    <location>
        <begin position="1"/>
        <end position="18"/>
    </location>
</feature>